<keyword evidence="2" id="KW-1185">Reference proteome</keyword>
<reference evidence="1 2" key="1">
    <citation type="submission" date="2020-04" db="EMBL/GenBank/DDBJ databases">
        <title>Perkinsus chesapeaki whole genome sequence.</title>
        <authorList>
            <person name="Bogema D.R."/>
        </authorList>
    </citation>
    <scope>NUCLEOTIDE SEQUENCE [LARGE SCALE GENOMIC DNA]</scope>
    <source>
        <strain evidence="1">ATCC PRA-425</strain>
    </source>
</reference>
<name>A0A7J6KS31_PERCH</name>
<evidence type="ECO:0000313" key="2">
    <source>
        <dbReference type="Proteomes" id="UP000591131"/>
    </source>
</evidence>
<protein>
    <submittedName>
        <fullName evidence="1">Uncharacterized protein</fullName>
    </submittedName>
</protein>
<dbReference type="Proteomes" id="UP000591131">
    <property type="component" value="Unassembled WGS sequence"/>
</dbReference>
<dbReference type="EMBL" id="JAAPAO010001339">
    <property type="protein sequence ID" value="KAF4650115.1"/>
    <property type="molecule type" value="Genomic_DNA"/>
</dbReference>
<organism evidence="1 2">
    <name type="scientific">Perkinsus chesapeaki</name>
    <name type="common">Clam parasite</name>
    <name type="synonym">Perkinsus andrewsi</name>
    <dbReference type="NCBI Taxonomy" id="330153"/>
    <lineage>
        <taxon>Eukaryota</taxon>
        <taxon>Sar</taxon>
        <taxon>Alveolata</taxon>
        <taxon>Perkinsozoa</taxon>
        <taxon>Perkinsea</taxon>
        <taxon>Perkinsida</taxon>
        <taxon>Perkinsidae</taxon>
        <taxon>Perkinsus</taxon>
    </lineage>
</organism>
<proteinExistence type="predicted"/>
<evidence type="ECO:0000313" key="1">
    <source>
        <dbReference type="EMBL" id="KAF4650115.1"/>
    </source>
</evidence>
<gene>
    <name evidence="1" type="ORF">FOL47_001433</name>
</gene>
<dbReference type="AlphaFoldDB" id="A0A7J6KS31"/>
<sequence>MYSIAIWLTIIYVVGGSFFGGIELEPPFDYGLDNDTTGGTSYVMTTMVPELTTTTKSIADRLAELVSPATAASSIEQAWKELQDSLDSSEAETPSFEEELTSITILSEEDLSASTLSTGAVGRSWLVWLVIVVVHLGNGGGH</sequence>
<comment type="caution">
    <text evidence="1">The sequence shown here is derived from an EMBL/GenBank/DDBJ whole genome shotgun (WGS) entry which is preliminary data.</text>
</comment>
<accession>A0A7J6KS31</accession>